<evidence type="ECO:0000313" key="2">
    <source>
        <dbReference type="EMBL" id="KNE70215.1"/>
    </source>
</evidence>
<reference evidence="3" key="2">
    <citation type="submission" date="2009-11" db="EMBL/GenBank/DDBJ databases">
        <title>The Genome Sequence of Allomyces macrogynus strain ATCC 38327.</title>
        <authorList>
            <consortium name="The Broad Institute Genome Sequencing Platform"/>
            <person name="Russ C."/>
            <person name="Cuomo C."/>
            <person name="Shea T."/>
            <person name="Young S.K."/>
            <person name="Zeng Q."/>
            <person name="Koehrsen M."/>
            <person name="Haas B."/>
            <person name="Borodovsky M."/>
            <person name="Guigo R."/>
            <person name="Alvarado L."/>
            <person name="Berlin A."/>
            <person name="Borenstein D."/>
            <person name="Chen Z."/>
            <person name="Engels R."/>
            <person name="Freedman E."/>
            <person name="Gellesch M."/>
            <person name="Goldberg J."/>
            <person name="Griggs A."/>
            <person name="Gujja S."/>
            <person name="Heiman D."/>
            <person name="Hepburn T."/>
            <person name="Howarth C."/>
            <person name="Jen D."/>
            <person name="Larson L."/>
            <person name="Lewis B."/>
            <person name="Mehta T."/>
            <person name="Park D."/>
            <person name="Pearson M."/>
            <person name="Roberts A."/>
            <person name="Saif S."/>
            <person name="Shenoy N."/>
            <person name="Sisk P."/>
            <person name="Stolte C."/>
            <person name="Sykes S."/>
            <person name="Walk T."/>
            <person name="White J."/>
            <person name="Yandava C."/>
            <person name="Burger G."/>
            <person name="Gray M.W."/>
            <person name="Holland P.W.H."/>
            <person name="King N."/>
            <person name="Lang F.B.F."/>
            <person name="Roger A.J."/>
            <person name="Ruiz-Trillo I."/>
            <person name="Lander E."/>
            <person name="Nusbaum C."/>
        </authorList>
    </citation>
    <scope>NUCLEOTIDE SEQUENCE [LARGE SCALE GENOMIC DNA]</scope>
    <source>
        <strain evidence="3">ATCC 38327</strain>
    </source>
</reference>
<dbReference type="PROSITE" id="PS50097">
    <property type="entry name" value="BTB"/>
    <property type="match status" value="1"/>
</dbReference>
<dbReference type="AlphaFoldDB" id="A0A0L0T635"/>
<dbReference type="Gene3D" id="3.30.710.10">
    <property type="entry name" value="Potassium Channel Kv1.1, Chain A"/>
    <property type="match status" value="1"/>
</dbReference>
<dbReference type="CDD" id="cd18186">
    <property type="entry name" value="BTB_POZ_ZBTB_KLHL-like"/>
    <property type="match status" value="1"/>
</dbReference>
<dbReference type="InterPro" id="IPR011333">
    <property type="entry name" value="SKP1/BTB/POZ_sf"/>
</dbReference>
<organism evidence="2 3">
    <name type="scientific">Allomyces macrogynus (strain ATCC 38327)</name>
    <name type="common">Allomyces javanicus var. macrogynus</name>
    <dbReference type="NCBI Taxonomy" id="578462"/>
    <lineage>
        <taxon>Eukaryota</taxon>
        <taxon>Fungi</taxon>
        <taxon>Fungi incertae sedis</taxon>
        <taxon>Blastocladiomycota</taxon>
        <taxon>Blastocladiomycetes</taxon>
        <taxon>Blastocladiales</taxon>
        <taxon>Blastocladiaceae</taxon>
        <taxon>Allomyces</taxon>
    </lineage>
</organism>
<dbReference type="OrthoDB" id="5597984at2759"/>
<evidence type="ECO:0000313" key="3">
    <source>
        <dbReference type="Proteomes" id="UP000054350"/>
    </source>
</evidence>
<keyword evidence="3" id="KW-1185">Reference proteome</keyword>
<dbReference type="InterPro" id="IPR000210">
    <property type="entry name" value="BTB/POZ_dom"/>
</dbReference>
<feature type="domain" description="BTB" evidence="1">
    <location>
        <begin position="204"/>
        <end position="269"/>
    </location>
</feature>
<name>A0A0L0T635_ALLM3</name>
<reference evidence="2 3" key="1">
    <citation type="submission" date="2009-11" db="EMBL/GenBank/DDBJ databases">
        <title>Annotation of Allomyces macrogynus ATCC 38327.</title>
        <authorList>
            <consortium name="The Broad Institute Genome Sequencing Platform"/>
            <person name="Russ C."/>
            <person name="Cuomo C."/>
            <person name="Burger G."/>
            <person name="Gray M.W."/>
            <person name="Holland P.W.H."/>
            <person name="King N."/>
            <person name="Lang F.B.F."/>
            <person name="Roger A.J."/>
            <person name="Ruiz-Trillo I."/>
            <person name="Young S.K."/>
            <person name="Zeng Q."/>
            <person name="Gargeya S."/>
            <person name="Fitzgerald M."/>
            <person name="Haas B."/>
            <person name="Abouelleil A."/>
            <person name="Alvarado L."/>
            <person name="Arachchi H.M."/>
            <person name="Berlin A."/>
            <person name="Chapman S.B."/>
            <person name="Gearin G."/>
            <person name="Goldberg J."/>
            <person name="Griggs A."/>
            <person name="Gujja S."/>
            <person name="Hansen M."/>
            <person name="Heiman D."/>
            <person name="Howarth C."/>
            <person name="Larimer J."/>
            <person name="Lui A."/>
            <person name="MacDonald P.J.P."/>
            <person name="McCowen C."/>
            <person name="Montmayeur A."/>
            <person name="Murphy C."/>
            <person name="Neiman D."/>
            <person name="Pearson M."/>
            <person name="Priest M."/>
            <person name="Roberts A."/>
            <person name="Saif S."/>
            <person name="Shea T."/>
            <person name="Sisk P."/>
            <person name="Stolte C."/>
            <person name="Sykes S."/>
            <person name="Wortman J."/>
            <person name="Nusbaum C."/>
            <person name="Birren B."/>
        </authorList>
    </citation>
    <scope>NUCLEOTIDE SEQUENCE [LARGE SCALE GENOMIC DNA]</scope>
    <source>
        <strain evidence="2 3">ATCC 38327</strain>
    </source>
</reference>
<dbReference type="Pfam" id="PF00651">
    <property type="entry name" value="BTB"/>
    <property type="match status" value="1"/>
</dbReference>
<protein>
    <recommendedName>
        <fullName evidence="1">BTB domain-containing protein</fullName>
    </recommendedName>
</protein>
<dbReference type="Proteomes" id="UP000054350">
    <property type="component" value="Unassembled WGS sequence"/>
</dbReference>
<sequence length="343" mass="37968">MTLLSTTTVVKSEDQKLLKYRLNPETRYAKFPCMNQTIISTAQVTPFGFSFIVFLQRMAASSTSDAAQYDYEDGNVVAERVTVEIGVIVSWDMNGVREHDGKNVHIYGSMSYKRIVGESGPTRSETKRYSMIVKASPAFPNPSRSATAIHTFTNVLTPLNHQVSAFSLWVNIVHVGPTATSIDRSMTVPPALGFVVLLNDPTVCDCSFLAKDASVPLYASRTMLTRSSPFFRAMFSGEWAETCTKGEPINVISWDVAAVVLVFVHIYSGWLPGSMLPKGAEKVVRDFKCDPETIEFASWHNMLELARMLELKALTLGINRHLVTLLDVQFKELAAAEPTCGVH</sequence>
<dbReference type="VEuPathDB" id="FungiDB:AMAG_15184"/>
<dbReference type="EMBL" id="GG745364">
    <property type="protein sequence ID" value="KNE70215.1"/>
    <property type="molecule type" value="Genomic_DNA"/>
</dbReference>
<gene>
    <name evidence="2" type="ORF">AMAG_15184</name>
</gene>
<proteinExistence type="predicted"/>
<evidence type="ECO:0000259" key="1">
    <source>
        <dbReference type="PROSITE" id="PS50097"/>
    </source>
</evidence>
<accession>A0A0L0T635</accession>
<dbReference type="SUPFAM" id="SSF54695">
    <property type="entry name" value="POZ domain"/>
    <property type="match status" value="1"/>
</dbReference>